<reference evidence="7 8" key="1">
    <citation type="submission" date="2019-08" db="EMBL/GenBank/DDBJ databases">
        <title>Complete genome sequence of Candidatus Uab amorphum.</title>
        <authorList>
            <person name="Shiratori T."/>
            <person name="Suzuki S."/>
            <person name="Kakizawa Y."/>
            <person name="Ishida K."/>
        </authorList>
    </citation>
    <scope>NUCLEOTIDE SEQUENCE [LARGE SCALE GENOMIC DNA]</scope>
    <source>
        <strain evidence="7 8">SRT547</strain>
    </source>
</reference>
<accession>A0A5S9IH53</accession>
<dbReference type="InterPro" id="IPR008929">
    <property type="entry name" value="Chondroitin_lyas"/>
</dbReference>
<dbReference type="Proteomes" id="UP000326354">
    <property type="component" value="Chromosome"/>
</dbReference>
<dbReference type="GO" id="GO:0042597">
    <property type="term" value="C:periplasmic space"/>
    <property type="evidence" value="ECO:0007669"/>
    <property type="project" value="UniProtKB-SubCell"/>
</dbReference>
<dbReference type="Gene3D" id="2.70.98.70">
    <property type="match status" value="1"/>
</dbReference>
<evidence type="ECO:0000256" key="4">
    <source>
        <dbReference type="ARBA" id="ARBA00023239"/>
    </source>
</evidence>
<evidence type="ECO:0000313" key="7">
    <source>
        <dbReference type="EMBL" id="BBM81683.1"/>
    </source>
</evidence>
<dbReference type="Gene3D" id="1.50.10.100">
    <property type="entry name" value="Chondroitin AC/alginate lyase"/>
    <property type="match status" value="1"/>
</dbReference>
<dbReference type="InterPro" id="IPR012480">
    <property type="entry name" value="Hepar_II_III_C"/>
</dbReference>
<feature type="domain" description="Heparin-sulfate lyase N-terminal" evidence="6">
    <location>
        <begin position="90"/>
        <end position="324"/>
    </location>
</feature>
<dbReference type="PANTHER" id="PTHR39210">
    <property type="entry name" value="HEPARIN-SULFATE LYASE"/>
    <property type="match status" value="1"/>
</dbReference>
<dbReference type="RefSeq" id="WP_151965956.1">
    <property type="nucleotide sequence ID" value="NZ_AP019860.1"/>
</dbReference>
<dbReference type="KEGG" id="uam:UABAM_00022"/>
<keyword evidence="2" id="KW-0732">Signal</keyword>
<evidence type="ECO:0000256" key="2">
    <source>
        <dbReference type="ARBA" id="ARBA00022729"/>
    </source>
</evidence>
<dbReference type="Pfam" id="PF16889">
    <property type="entry name" value="Hepar_II_III_N"/>
    <property type="match status" value="1"/>
</dbReference>
<dbReference type="SUPFAM" id="SSF48230">
    <property type="entry name" value="Chondroitin AC/alginate lyase"/>
    <property type="match status" value="1"/>
</dbReference>
<protein>
    <submittedName>
        <fullName evidence="7">Uncharacterized protein</fullName>
    </submittedName>
</protein>
<dbReference type="EMBL" id="AP019860">
    <property type="protein sequence ID" value="BBM81683.1"/>
    <property type="molecule type" value="Genomic_DNA"/>
</dbReference>
<dbReference type="Pfam" id="PF07940">
    <property type="entry name" value="Hepar_II_III_C"/>
    <property type="match status" value="1"/>
</dbReference>
<evidence type="ECO:0000256" key="3">
    <source>
        <dbReference type="ARBA" id="ARBA00022764"/>
    </source>
</evidence>
<gene>
    <name evidence="7" type="ORF">UABAM_00022</name>
</gene>
<evidence type="ECO:0000256" key="1">
    <source>
        <dbReference type="ARBA" id="ARBA00004418"/>
    </source>
</evidence>
<keyword evidence="8" id="KW-1185">Reference proteome</keyword>
<evidence type="ECO:0000313" key="8">
    <source>
        <dbReference type="Proteomes" id="UP000326354"/>
    </source>
</evidence>
<feature type="domain" description="Heparinase II/III-like C-terminal" evidence="5">
    <location>
        <begin position="419"/>
        <end position="628"/>
    </location>
</feature>
<dbReference type="OrthoDB" id="9763014at2"/>
<dbReference type="GO" id="GO:0016829">
    <property type="term" value="F:lyase activity"/>
    <property type="evidence" value="ECO:0007669"/>
    <property type="project" value="UniProtKB-KW"/>
</dbReference>
<evidence type="ECO:0000259" key="5">
    <source>
        <dbReference type="Pfam" id="PF07940"/>
    </source>
</evidence>
<dbReference type="InterPro" id="IPR031680">
    <property type="entry name" value="Hepar_II_III_N"/>
</dbReference>
<dbReference type="AlphaFoldDB" id="A0A5S9IH53"/>
<name>A0A5S9IH53_UABAM</name>
<dbReference type="PANTHER" id="PTHR39210:SF1">
    <property type="entry name" value="HEPARIN-SULFATE LYASE"/>
    <property type="match status" value="1"/>
</dbReference>
<evidence type="ECO:0000259" key="6">
    <source>
        <dbReference type="Pfam" id="PF16889"/>
    </source>
</evidence>
<organism evidence="7 8">
    <name type="scientific">Uabimicrobium amorphum</name>
    <dbReference type="NCBI Taxonomy" id="2596890"/>
    <lineage>
        <taxon>Bacteria</taxon>
        <taxon>Pseudomonadati</taxon>
        <taxon>Planctomycetota</taxon>
        <taxon>Candidatus Uabimicrobiia</taxon>
        <taxon>Candidatus Uabimicrobiales</taxon>
        <taxon>Candidatus Uabimicrobiaceae</taxon>
        <taxon>Candidatus Uabimicrobium</taxon>
    </lineage>
</organism>
<comment type="subcellular location">
    <subcellularLocation>
        <location evidence="1">Periplasm</location>
    </subcellularLocation>
</comment>
<sequence>MKWKYLFAELKDLGWRKSVFRIKYEIARKWLPYTRPVKKNSKLMATISLQEWSTQRVAFFGPDFTCLETKNAYCEMFCDDDKNKIIEYADCAINGQIFCFSKWWGDYGNPIDWHKNPQSGVSWPKDVHYSQIYSHAKECGDIKLVWELNRFPHVYFLVRAYLLSGDEKYAAAFFQQLHDWKEQNPYRAGANWANGQELAIRSLAWIWALYIFRQASCFGEKDFQCLQQLLYLHAEHIYREIHYARYAVHNNHLIGEALGLYAIGSLFPWLPKTKKWRALGKQILQSDCLNQFYADGGYCQSSHTYHRLALHYYIWYCRIAESIGDEISSEVYDLVVQSSDYLLAFMNSTNGHLNNWGCNDGALFCPWTQCGYRDFRPLLSAAKYLTSGKRLFVRGPWEEELFFLFGRESVQASISPPQLSSKSFPAAGLHTLRVDQQNFAIFRCGSVIDRFGQADQLHVDICWRDIPIAVDAGTYSYYQKEDHKYFMGTHSHNTISVDDKNQMYLLRPFKWLYWTKAKLLCYRQRQMCGEHYGYAGVVHERDVRYENNAWEVKDSLKVKKTHKYVLHWLITFFYFTIVEKNANYLKIRLQTTKGNYYLQIESSSDAEFFVQVANANDKQGWLSQFYGHVEKAISIRAITTSNSVTFVSHFTDNEIF</sequence>
<keyword evidence="3" id="KW-0574">Periplasm</keyword>
<keyword evidence="4" id="KW-0456">Lyase</keyword>
<proteinExistence type="predicted"/>